<feature type="transmembrane region" description="Helical" evidence="1">
    <location>
        <begin position="20"/>
        <end position="37"/>
    </location>
</feature>
<keyword evidence="1" id="KW-0472">Membrane</keyword>
<evidence type="ECO:0000313" key="3">
    <source>
        <dbReference type="Proteomes" id="UP000032025"/>
    </source>
</evidence>
<feature type="transmembrane region" description="Helical" evidence="1">
    <location>
        <begin position="43"/>
        <end position="66"/>
    </location>
</feature>
<feature type="transmembrane region" description="Helical" evidence="1">
    <location>
        <begin position="73"/>
        <end position="95"/>
    </location>
</feature>
<comment type="caution">
    <text evidence="2">The sequence shown here is derived from an EMBL/GenBank/DDBJ whole genome shotgun (WGS) entry which is preliminary data.</text>
</comment>
<reference evidence="2 3" key="1">
    <citation type="submission" date="2014-08" db="EMBL/GenBank/DDBJ databases">
        <title>Whole genome shotgun sequence of Sphingomonas paucimobilis NBRC 13935.</title>
        <authorList>
            <person name="Hosoyama A."/>
            <person name="Hashimoto M."/>
            <person name="Hosoyama Y."/>
            <person name="Noguchi M."/>
            <person name="Uohara A."/>
            <person name="Ohji S."/>
            <person name="Katano-Makiyama Y."/>
            <person name="Ichikawa N."/>
            <person name="Kimura A."/>
            <person name="Yamazoe A."/>
            <person name="Fujita N."/>
        </authorList>
    </citation>
    <scope>NUCLEOTIDE SEQUENCE [LARGE SCALE GENOMIC DNA]</scope>
    <source>
        <strain evidence="2 3">NBRC 13935</strain>
    </source>
</reference>
<dbReference type="EMBL" id="BBJS01000030">
    <property type="protein sequence ID" value="GAN13875.1"/>
    <property type="molecule type" value="Genomic_DNA"/>
</dbReference>
<keyword evidence="3" id="KW-1185">Reference proteome</keyword>
<protein>
    <submittedName>
        <fullName evidence="2">DNA, contig: SP630</fullName>
    </submittedName>
</protein>
<keyword evidence="1" id="KW-1133">Transmembrane helix</keyword>
<evidence type="ECO:0000256" key="1">
    <source>
        <dbReference type="SAM" id="Phobius"/>
    </source>
</evidence>
<dbReference type="AlphaFoldDB" id="A0A0C9M2K1"/>
<proteinExistence type="predicted"/>
<dbReference type="Proteomes" id="UP000032025">
    <property type="component" value="Unassembled WGS sequence"/>
</dbReference>
<name>A0A0C9M2K1_SPHPI</name>
<keyword evidence="1" id="KW-0812">Transmembrane</keyword>
<accession>A0A0C9M2K1</accession>
<sequence length="139" mass="14552">MKTEGKARVRPKSVILGERLSLFAIVLLVILAVLGWGDTVAQAGVGVAVFANGLLIGLFLLATLLTTRRASRLGLGLLVVMTVLNLSGFLYQISVGAVAEGLFGVLTAVQAAASLVAVVMLMRPNALAWYRAMAEVDEA</sequence>
<feature type="transmembrane region" description="Helical" evidence="1">
    <location>
        <begin position="101"/>
        <end position="122"/>
    </location>
</feature>
<organism evidence="2 3">
    <name type="scientific">Sphingomonas paucimobilis NBRC 13935</name>
    <dbReference type="NCBI Taxonomy" id="1219050"/>
    <lineage>
        <taxon>Bacteria</taxon>
        <taxon>Pseudomonadati</taxon>
        <taxon>Pseudomonadota</taxon>
        <taxon>Alphaproteobacteria</taxon>
        <taxon>Sphingomonadales</taxon>
        <taxon>Sphingomonadaceae</taxon>
        <taxon>Sphingomonas</taxon>
    </lineage>
</organism>
<evidence type="ECO:0000313" key="2">
    <source>
        <dbReference type="EMBL" id="GAN13875.1"/>
    </source>
</evidence>
<gene>
    <name evidence="2" type="ORF">SP6_30_00140</name>
</gene>